<keyword evidence="2" id="KW-1133">Transmembrane helix</keyword>
<feature type="transmembrane region" description="Helical" evidence="2">
    <location>
        <begin position="64"/>
        <end position="83"/>
    </location>
</feature>
<dbReference type="EMBL" id="JASNQZ010000012">
    <property type="protein sequence ID" value="KAL0949371.1"/>
    <property type="molecule type" value="Genomic_DNA"/>
</dbReference>
<accession>A0ABR3J1E5</accession>
<evidence type="ECO:0000256" key="1">
    <source>
        <dbReference type="SAM" id="MobiDB-lite"/>
    </source>
</evidence>
<evidence type="ECO:0000313" key="3">
    <source>
        <dbReference type="EMBL" id="KAL0949371.1"/>
    </source>
</evidence>
<feature type="compositionally biased region" description="Low complexity" evidence="1">
    <location>
        <begin position="1"/>
        <end position="13"/>
    </location>
</feature>
<evidence type="ECO:0000256" key="2">
    <source>
        <dbReference type="SAM" id="Phobius"/>
    </source>
</evidence>
<comment type="caution">
    <text evidence="3">The sequence shown here is derived from an EMBL/GenBank/DDBJ whole genome shotgun (WGS) entry which is preliminary data.</text>
</comment>
<name>A0ABR3J1E5_9AGAR</name>
<gene>
    <name evidence="3" type="ORF">HGRIS_009440</name>
</gene>
<keyword evidence="4" id="KW-1185">Reference proteome</keyword>
<dbReference type="Proteomes" id="UP001556367">
    <property type="component" value="Unassembled WGS sequence"/>
</dbReference>
<sequence length="98" mass="10531">MSSTASTVSRSTTYNRNRDGRYNPPASAPLVEAPESGFPTPAVLRSIFSASRTPHEERSISRVAFFRFTGFLLSCLAISLVAARNKGIRNSAALLGVV</sequence>
<keyword evidence="2" id="KW-0472">Membrane</keyword>
<proteinExistence type="predicted"/>
<dbReference type="InterPro" id="IPR035195">
    <property type="entry name" value="Emr1"/>
</dbReference>
<evidence type="ECO:0000313" key="4">
    <source>
        <dbReference type="Proteomes" id="UP001556367"/>
    </source>
</evidence>
<organism evidence="3 4">
    <name type="scientific">Hohenbuehelia grisea</name>
    <dbReference type="NCBI Taxonomy" id="104357"/>
    <lineage>
        <taxon>Eukaryota</taxon>
        <taxon>Fungi</taxon>
        <taxon>Dikarya</taxon>
        <taxon>Basidiomycota</taxon>
        <taxon>Agaricomycotina</taxon>
        <taxon>Agaricomycetes</taxon>
        <taxon>Agaricomycetidae</taxon>
        <taxon>Agaricales</taxon>
        <taxon>Pleurotineae</taxon>
        <taxon>Pleurotaceae</taxon>
        <taxon>Hohenbuehelia</taxon>
    </lineage>
</organism>
<dbReference type="Pfam" id="PF17237">
    <property type="entry name" value="Emr1"/>
    <property type="match status" value="1"/>
</dbReference>
<feature type="region of interest" description="Disordered" evidence="1">
    <location>
        <begin position="1"/>
        <end position="34"/>
    </location>
</feature>
<keyword evidence="2" id="KW-0812">Transmembrane</keyword>
<reference evidence="4" key="1">
    <citation type="submission" date="2024-06" db="EMBL/GenBank/DDBJ databases">
        <title>Multi-omics analyses provide insights into the biosynthesis of the anticancer antibiotic pleurotin in Hohenbuehelia grisea.</title>
        <authorList>
            <person name="Weaver J.A."/>
            <person name="Alberti F."/>
        </authorList>
    </citation>
    <scope>NUCLEOTIDE SEQUENCE [LARGE SCALE GENOMIC DNA]</scope>
    <source>
        <strain evidence="4">T-177</strain>
    </source>
</reference>
<protein>
    <submittedName>
        <fullName evidence="3">Uncharacterized protein</fullName>
    </submittedName>
</protein>